<name>A0A8X7CP17_9ARAC</name>
<proteinExistence type="inferred from homology"/>
<comment type="similarity">
    <text evidence="2 8">Belongs to the ferrochelatase family.</text>
</comment>
<dbReference type="Gene3D" id="3.40.50.1400">
    <property type="match status" value="2"/>
</dbReference>
<dbReference type="PANTHER" id="PTHR11108:SF1">
    <property type="entry name" value="FERROCHELATASE, MITOCHONDRIAL"/>
    <property type="match status" value="1"/>
</dbReference>
<keyword evidence="9" id="KW-0812">Transmembrane</keyword>
<dbReference type="PROSITE" id="PS00534">
    <property type="entry name" value="FERROCHELATASE"/>
    <property type="match status" value="1"/>
</dbReference>
<dbReference type="InterPro" id="IPR001015">
    <property type="entry name" value="Ferrochelatase"/>
</dbReference>
<organism evidence="11 12">
    <name type="scientific">Trichonephila inaurata madagascariensis</name>
    <dbReference type="NCBI Taxonomy" id="2747483"/>
    <lineage>
        <taxon>Eukaryota</taxon>
        <taxon>Metazoa</taxon>
        <taxon>Ecdysozoa</taxon>
        <taxon>Arthropoda</taxon>
        <taxon>Chelicerata</taxon>
        <taxon>Arachnida</taxon>
        <taxon>Araneae</taxon>
        <taxon>Araneomorphae</taxon>
        <taxon>Entelegynae</taxon>
        <taxon>Araneoidea</taxon>
        <taxon>Nephilidae</taxon>
        <taxon>Trichonephila</taxon>
        <taxon>Trichonephila inaurata</taxon>
    </lineage>
</organism>
<keyword evidence="3 8" id="KW-0408">Iron</keyword>
<dbReference type="AlphaFoldDB" id="A0A8X7CP17"/>
<dbReference type="InterPro" id="IPR033659">
    <property type="entry name" value="Ferrochelatase_N"/>
</dbReference>
<dbReference type="CDD" id="cd00419">
    <property type="entry name" value="Ferrochelatase_C"/>
    <property type="match status" value="1"/>
</dbReference>
<reference evidence="11" key="1">
    <citation type="submission" date="2020-08" db="EMBL/GenBank/DDBJ databases">
        <title>Multicomponent nature underlies the extraordinary mechanical properties of spider dragline silk.</title>
        <authorList>
            <person name="Kono N."/>
            <person name="Nakamura H."/>
            <person name="Mori M."/>
            <person name="Yoshida Y."/>
            <person name="Ohtoshi R."/>
            <person name="Malay A.D."/>
            <person name="Moran D.A.P."/>
            <person name="Tomita M."/>
            <person name="Numata K."/>
            <person name="Arakawa K."/>
        </authorList>
    </citation>
    <scope>NUCLEOTIDE SEQUENCE</scope>
</reference>
<keyword evidence="8" id="KW-0496">Mitochondrion</keyword>
<sequence length="572" mass="64947">MGDCCKKNNSTIEQTKPTTEKQAESTAKKLVNNLKSSIFCGTKGFLTFNLAFLSYLEYGMCGYILQKQEKSNDQYTELKKGAAFAMKRNAIPFLEMAIIAPFVCFALPAMLGSMSLMQCALLCAALMIATCFIVRTFHLREKLMEKITNHSRKEIDAEFKKDTIKFPIFDQNRKHTEYNSPNSGRLLDETSSTSLFVKVLLFPLKVLLNVLQSCIMLSLAAVELLETVPSLFVDTFFGWNFTSTKSNLKRSGHLLYASVRNLVPITKLDECVANFIGTPEVTCCSSARIINLPNPFRFLLAKFISAKRENTARKIYEEIGGKSPILENTKMQANALELKLNEDRNHVHKVFICMRYWHPFADEVVKSVKQFDPDEVILLPLYPQYSTTTTLSSIENWQKNAKKHGLKCNTKIIHHYYDNEDFIEAHANLIAKYYKLASRIDKPRVLFSAHSLPLSVIKKGDPYALQVEETVQLIVKKLNIKDLDWSICYQSKIGPVKWLEPSTESELLRAKADGVPVVLSPISFVSEHSETLVELDVEYKAIIKDGYYFRVPTLSIDSLFIKCLADLCINHP</sequence>
<dbReference type="SUPFAM" id="SSF53800">
    <property type="entry name" value="Chelatase"/>
    <property type="match status" value="1"/>
</dbReference>
<evidence type="ECO:0000313" key="10">
    <source>
        <dbReference type="EMBL" id="GFY65392.1"/>
    </source>
</evidence>
<keyword evidence="12" id="KW-1185">Reference proteome</keyword>
<dbReference type="GO" id="GO:0006783">
    <property type="term" value="P:heme biosynthetic process"/>
    <property type="evidence" value="ECO:0007669"/>
    <property type="project" value="UniProtKB-UniRule"/>
</dbReference>
<evidence type="ECO:0000256" key="4">
    <source>
        <dbReference type="ARBA" id="ARBA00023133"/>
    </source>
</evidence>
<dbReference type="HAMAP" id="MF_00323">
    <property type="entry name" value="Ferrochelatase"/>
    <property type="match status" value="1"/>
</dbReference>
<dbReference type="EMBL" id="BMAV01023781">
    <property type="protein sequence ID" value="GFY79999.1"/>
    <property type="molecule type" value="Genomic_DNA"/>
</dbReference>
<keyword evidence="5 8" id="KW-0456">Lyase</keyword>
<dbReference type="CDD" id="cd03411">
    <property type="entry name" value="Ferrochelatase_N"/>
    <property type="match status" value="1"/>
</dbReference>
<comment type="subcellular location">
    <subcellularLocation>
        <location evidence="8">Mitochondrion inner membrane</location>
    </subcellularLocation>
</comment>
<evidence type="ECO:0000256" key="7">
    <source>
        <dbReference type="ARBA" id="ARBA00049915"/>
    </source>
</evidence>
<evidence type="ECO:0000256" key="5">
    <source>
        <dbReference type="ARBA" id="ARBA00023239"/>
    </source>
</evidence>
<feature type="transmembrane region" description="Helical" evidence="9">
    <location>
        <begin position="90"/>
        <end position="109"/>
    </location>
</feature>
<evidence type="ECO:0000313" key="12">
    <source>
        <dbReference type="Proteomes" id="UP000886998"/>
    </source>
</evidence>
<evidence type="ECO:0000256" key="6">
    <source>
        <dbReference type="ARBA" id="ARBA00023244"/>
    </source>
</evidence>
<keyword evidence="8" id="KW-0999">Mitochondrion inner membrane</keyword>
<evidence type="ECO:0000256" key="9">
    <source>
        <dbReference type="SAM" id="Phobius"/>
    </source>
</evidence>
<evidence type="ECO:0000256" key="8">
    <source>
        <dbReference type="RuleBase" id="RU000607"/>
    </source>
</evidence>
<keyword evidence="4 8" id="KW-0350">Heme biosynthesis</keyword>
<comment type="function">
    <text evidence="8">Catalyzes the ferrous insertion into protoporphyrin IX.</text>
</comment>
<comment type="catalytic activity">
    <reaction evidence="7">
        <text>heme b + 2 H(+) = protoporphyrin IX + Fe(2+)</text>
        <dbReference type="Rhea" id="RHEA:22584"/>
        <dbReference type="ChEBI" id="CHEBI:15378"/>
        <dbReference type="ChEBI" id="CHEBI:29033"/>
        <dbReference type="ChEBI" id="CHEBI:57306"/>
        <dbReference type="ChEBI" id="CHEBI:60344"/>
        <dbReference type="EC" id="4.98.1.1"/>
    </reaction>
    <physiologicalReaction direction="right-to-left" evidence="7">
        <dbReference type="Rhea" id="RHEA:22586"/>
    </physiologicalReaction>
</comment>
<feature type="transmembrane region" description="Helical" evidence="9">
    <location>
        <begin position="195"/>
        <end position="222"/>
    </location>
</feature>
<comment type="caution">
    <text evidence="11">The sequence shown here is derived from an EMBL/GenBank/DDBJ whole genome shotgun (WGS) entry which is preliminary data.</text>
</comment>
<dbReference type="InterPro" id="IPR033644">
    <property type="entry name" value="Ferrochelatase_C"/>
</dbReference>
<dbReference type="PANTHER" id="PTHR11108">
    <property type="entry name" value="FERROCHELATASE"/>
    <property type="match status" value="1"/>
</dbReference>
<accession>A0A8X7CP17</accession>
<dbReference type="OrthoDB" id="8118617at2759"/>
<keyword evidence="6 8" id="KW-0627">Porphyrin biosynthesis</keyword>
<dbReference type="EMBL" id="BMAV01015538">
    <property type="protein sequence ID" value="GFY65392.1"/>
    <property type="molecule type" value="Genomic_DNA"/>
</dbReference>
<dbReference type="InterPro" id="IPR019772">
    <property type="entry name" value="Ferrochelatase_AS"/>
</dbReference>
<dbReference type="GO" id="GO:0005743">
    <property type="term" value="C:mitochondrial inner membrane"/>
    <property type="evidence" value="ECO:0007669"/>
    <property type="project" value="UniProtKB-SubCell"/>
</dbReference>
<protein>
    <recommendedName>
        <fullName evidence="8">Ferrochelatase</fullName>
        <ecNumber evidence="8">4.98.1.1</ecNumber>
    </recommendedName>
</protein>
<evidence type="ECO:0000313" key="11">
    <source>
        <dbReference type="EMBL" id="GFY79999.1"/>
    </source>
</evidence>
<dbReference type="Pfam" id="PF00762">
    <property type="entry name" value="Ferrochelatase"/>
    <property type="match status" value="1"/>
</dbReference>
<evidence type="ECO:0000256" key="1">
    <source>
        <dbReference type="ARBA" id="ARBA00004943"/>
    </source>
</evidence>
<comment type="pathway">
    <text evidence="1 8">Porphyrin-containing compound metabolism; protoheme biosynthesis; protoheme from protoporphyrin-IX: step 1/1.</text>
</comment>
<dbReference type="EC" id="4.98.1.1" evidence="8"/>
<gene>
    <name evidence="11" type="primary">hemH</name>
    <name evidence="10" type="ORF">TNIN_38941</name>
    <name evidence="11" type="ORF">TNIN_56491</name>
</gene>
<evidence type="ECO:0000256" key="3">
    <source>
        <dbReference type="ARBA" id="ARBA00023004"/>
    </source>
</evidence>
<feature type="transmembrane region" description="Helical" evidence="9">
    <location>
        <begin position="115"/>
        <end position="137"/>
    </location>
</feature>
<evidence type="ECO:0000256" key="2">
    <source>
        <dbReference type="ARBA" id="ARBA00007718"/>
    </source>
</evidence>
<dbReference type="Proteomes" id="UP000886998">
    <property type="component" value="Unassembled WGS sequence"/>
</dbReference>
<dbReference type="GO" id="GO:0004325">
    <property type="term" value="F:ferrochelatase activity"/>
    <property type="evidence" value="ECO:0007669"/>
    <property type="project" value="UniProtKB-UniRule"/>
</dbReference>
<keyword evidence="9" id="KW-1133">Transmembrane helix</keyword>
<keyword evidence="9" id="KW-0472">Membrane</keyword>
<dbReference type="NCBIfam" id="TIGR00109">
    <property type="entry name" value="hemH"/>
    <property type="match status" value="1"/>
</dbReference>